<accession>A0A830GT70</accession>
<organism evidence="1 2">
    <name type="scientific">Thermocladium modestius</name>
    <dbReference type="NCBI Taxonomy" id="62609"/>
    <lineage>
        <taxon>Archaea</taxon>
        <taxon>Thermoproteota</taxon>
        <taxon>Thermoprotei</taxon>
        <taxon>Thermoproteales</taxon>
        <taxon>Thermoproteaceae</taxon>
        <taxon>Thermocladium</taxon>
    </lineage>
</organism>
<dbReference type="AlphaFoldDB" id="A0A830GT70"/>
<sequence length="119" mass="13156">MIIVEEDGGVRAVDDPNEVVDVINKAKGRVVIVKVMDVGEDIIKSKCAGQIDDCLGEIVILRTSDPERIKHRKDVEVLDVFDLGGEYAVAVRASIDALIDIMGDEKVREAERDRMVHTL</sequence>
<dbReference type="RefSeq" id="WP_188595809.1">
    <property type="nucleotide sequence ID" value="NZ_BMNL01000001.1"/>
</dbReference>
<proteinExistence type="predicted"/>
<comment type="caution">
    <text evidence="1">The sequence shown here is derived from an EMBL/GenBank/DDBJ whole genome shotgun (WGS) entry which is preliminary data.</text>
</comment>
<gene>
    <name evidence="1" type="ORF">GCM10007981_04360</name>
</gene>
<keyword evidence="2" id="KW-1185">Reference proteome</keyword>
<evidence type="ECO:0000313" key="1">
    <source>
        <dbReference type="EMBL" id="GGP19684.1"/>
    </source>
</evidence>
<reference evidence="1" key="1">
    <citation type="journal article" date="2014" name="Int. J. Syst. Evol. Microbiol.">
        <title>Complete genome sequence of Corynebacterium casei LMG S-19264T (=DSM 44701T), isolated from a smear-ripened cheese.</title>
        <authorList>
            <consortium name="US DOE Joint Genome Institute (JGI-PGF)"/>
            <person name="Walter F."/>
            <person name="Albersmeier A."/>
            <person name="Kalinowski J."/>
            <person name="Ruckert C."/>
        </authorList>
    </citation>
    <scope>NUCLEOTIDE SEQUENCE</scope>
    <source>
        <strain evidence="1">JCM 10088</strain>
    </source>
</reference>
<reference evidence="1" key="2">
    <citation type="submission" date="2020-09" db="EMBL/GenBank/DDBJ databases">
        <authorList>
            <person name="Sun Q."/>
            <person name="Ohkuma M."/>
        </authorList>
    </citation>
    <scope>NUCLEOTIDE SEQUENCE</scope>
    <source>
        <strain evidence="1">JCM 10088</strain>
    </source>
</reference>
<dbReference type="EMBL" id="BMNL01000001">
    <property type="protein sequence ID" value="GGP19684.1"/>
    <property type="molecule type" value="Genomic_DNA"/>
</dbReference>
<dbReference type="Proteomes" id="UP000610960">
    <property type="component" value="Unassembled WGS sequence"/>
</dbReference>
<protein>
    <submittedName>
        <fullName evidence="1">Uncharacterized protein</fullName>
    </submittedName>
</protein>
<name>A0A830GT70_9CREN</name>
<evidence type="ECO:0000313" key="2">
    <source>
        <dbReference type="Proteomes" id="UP000610960"/>
    </source>
</evidence>